<protein>
    <submittedName>
        <fullName evidence="1">Uncharacterized protein</fullName>
    </submittedName>
</protein>
<dbReference type="Proteomes" id="UP000032408">
    <property type="component" value="Chromosome"/>
</dbReference>
<proteinExistence type="predicted"/>
<evidence type="ECO:0000313" key="1">
    <source>
        <dbReference type="EMBL" id="AJW70346.1"/>
    </source>
</evidence>
<accession>A0A0D5C0V9</accession>
<name>A0A0D5C0V9_9ARCH</name>
<keyword evidence="2" id="KW-1185">Reference proteome</keyword>
<dbReference type="HOGENOM" id="CLU_2406206_0_0_2"/>
<organism evidence="1 2">
    <name type="scientific">Nitrosopumilus adriaticus</name>
    <dbReference type="NCBI Taxonomy" id="1580092"/>
    <lineage>
        <taxon>Archaea</taxon>
        <taxon>Nitrososphaerota</taxon>
        <taxon>Nitrososphaeria</taxon>
        <taxon>Nitrosopumilales</taxon>
        <taxon>Nitrosopumilaceae</taxon>
        <taxon>Nitrosopumilus</taxon>
    </lineage>
</organism>
<dbReference type="AlphaFoldDB" id="A0A0D5C0V9"/>
<gene>
    <name evidence="1" type="ORF">NADRNF5_0650</name>
</gene>
<dbReference type="KEGG" id="nin:NADRNF5_0650"/>
<reference evidence="2" key="1">
    <citation type="submission" date="2015-03" db="EMBL/GenBank/DDBJ databases">
        <title>Characterization of two novel Thaumarchaeota isolated from the Northern Adriatic Sea.</title>
        <authorList>
            <person name="Bayer B."/>
            <person name="Vojvoda J."/>
            <person name="Offre P."/>
            <person name="Srivastava A."/>
            <person name="Elisabeth N."/>
            <person name="Garcia J.A.L."/>
            <person name="Schleper C."/>
            <person name="Herndl G.J."/>
        </authorList>
    </citation>
    <scope>NUCLEOTIDE SEQUENCE [LARGE SCALE GENOMIC DNA]</scope>
    <source>
        <strain evidence="2">NF5</strain>
    </source>
</reference>
<dbReference type="RefSeq" id="WP_048115634.1">
    <property type="nucleotide sequence ID" value="NZ_CP011070.1"/>
</dbReference>
<reference evidence="1 2" key="2">
    <citation type="journal article" date="2016" name="ISME J.">
        <title>Physiological and genomic characterization of two novel marine thaumarchaeal strains indicates niche differentiation.</title>
        <authorList>
            <person name="Bayer B."/>
            <person name="Vojvoda J."/>
            <person name="Offre P."/>
            <person name="Alves R.J."/>
            <person name="Elisabeth N.H."/>
            <person name="Garcia J.A."/>
            <person name="Volland J.M."/>
            <person name="Srivastava A."/>
            <person name="Schleper C."/>
            <person name="Herndl G.J."/>
        </authorList>
    </citation>
    <scope>NUCLEOTIDE SEQUENCE [LARGE SCALE GENOMIC DNA]</scope>
    <source>
        <strain evidence="1 2">NF5</strain>
    </source>
</reference>
<dbReference type="GeneID" id="24819879"/>
<sequence>MPQSTSDILRKTIRKELSQGADYSTTAKRNEFHEDFLYSHPDVECDRTLIVKIFKEIYEERGTDLYSVGLSRKKKYNVKLAEQLKQQRKNQQ</sequence>
<dbReference type="EMBL" id="CP011070">
    <property type="protein sequence ID" value="AJW70346.1"/>
    <property type="molecule type" value="Genomic_DNA"/>
</dbReference>
<evidence type="ECO:0000313" key="2">
    <source>
        <dbReference type="Proteomes" id="UP000032408"/>
    </source>
</evidence>